<keyword evidence="1" id="KW-1133">Transmembrane helix</keyword>
<comment type="caution">
    <text evidence="3">The sequence shown here is derived from an EMBL/GenBank/DDBJ whole genome shotgun (WGS) entry which is preliminary data.</text>
</comment>
<keyword evidence="4" id="KW-1185">Reference proteome</keyword>
<feature type="transmembrane region" description="Helical" evidence="1">
    <location>
        <begin position="112"/>
        <end position="132"/>
    </location>
</feature>
<feature type="transmembrane region" description="Helical" evidence="1">
    <location>
        <begin position="223"/>
        <end position="244"/>
    </location>
</feature>
<dbReference type="EC" id="2.7.7.65" evidence="3"/>
<feature type="transmembrane region" description="Helical" evidence="1">
    <location>
        <begin position="50"/>
        <end position="72"/>
    </location>
</feature>
<feature type="transmembrane region" description="Helical" evidence="1">
    <location>
        <begin position="344"/>
        <end position="363"/>
    </location>
</feature>
<sequence>MSTLSYSTVETYIHNINPYGIIPFLTSVIILIIALNLLVRGYRSLLIRTISFFCMSLFIWKFTAALLLIFPISNLTLFLKYLFFVGWLFIPYLFINFVYIFCSKRTTHTFPFFVGSVVLLSIIFFSDVAFIHNNHFGHYPKLKFPFNVLVDTFYFVTCGLGLILLFLEYLKASESIRRNQAYLLFLGTSAGFLVSIAEIIYLTAPVQSIVVQTGKLTPYIVNYLIHSLMVVCFIFYLLVLKYGIRRQDSWSGQLQSIPFILVVFTIFCVFYSYLIGLACFSLFPISSVGLIVAIIFISYAVFKYRFMNISEIVMKFLVNVLLTTMFLGFYILVITAVTPQKIDIIPSIIFVILLIVIFNPLYLRTQRFVKRLLFHQKYNYQQTIKDVSQQVVTVMEHRKLIEIIRETIIKTMRVNTFVLFIYNDQSEVYTPISLYGVTEPEKVQFTVSDALITAVGSKSNRVFKEEIRERLADNIGEPSLELFDELQAILIIPMFLKGFLRGMLWLGDKETGDVYTTTDIDLIQILCNQTIIALDNARLYELAITDDLTRLYISRFMHQKLNEEIMSTMRYERPVSLLMLDLDHFKTVNDTYGHQAGDRVLKKTAAIIQEQVRITDLVARYGGEEMAVILPETDNDMAVQVAERIREKIGAQRFVADLEQTVSIGVATLEGETVMASISPDTPFLSHVVKTSLVNKFKEIIIGQADAALYKAKEKGRNRCENASNIPLILLKPIVAELMNKKLPDDE</sequence>
<protein>
    <submittedName>
        <fullName evidence="3">Diguanylate cyclase</fullName>
        <ecNumber evidence="3">2.7.7.65</ecNumber>
    </submittedName>
</protein>
<feature type="transmembrane region" description="Helical" evidence="1">
    <location>
        <begin position="282"/>
        <end position="304"/>
    </location>
</feature>
<dbReference type="Gene3D" id="3.30.450.40">
    <property type="match status" value="1"/>
</dbReference>
<dbReference type="SUPFAM" id="SSF55781">
    <property type="entry name" value="GAF domain-like"/>
    <property type="match status" value="1"/>
</dbReference>
<dbReference type="Proteomes" id="UP001594351">
    <property type="component" value="Unassembled WGS sequence"/>
</dbReference>
<dbReference type="PANTHER" id="PTHR45138:SF9">
    <property type="entry name" value="DIGUANYLATE CYCLASE DGCM-RELATED"/>
    <property type="match status" value="1"/>
</dbReference>
<feature type="transmembrane region" description="Helical" evidence="1">
    <location>
        <begin position="316"/>
        <end position="338"/>
    </location>
</feature>
<dbReference type="PANTHER" id="PTHR45138">
    <property type="entry name" value="REGULATORY COMPONENTS OF SENSORY TRANSDUCTION SYSTEM"/>
    <property type="match status" value="1"/>
</dbReference>
<evidence type="ECO:0000313" key="4">
    <source>
        <dbReference type="Proteomes" id="UP001594351"/>
    </source>
</evidence>
<keyword evidence="3" id="KW-0808">Transferase</keyword>
<dbReference type="InterPro" id="IPR029016">
    <property type="entry name" value="GAF-like_dom_sf"/>
</dbReference>
<keyword evidence="1" id="KW-0812">Transmembrane</keyword>
<reference evidence="3 4" key="1">
    <citation type="submission" date="2024-09" db="EMBL/GenBank/DDBJ databases">
        <title>Laminarin stimulates single cell rates of sulfate reduction while oxygen inhibits transcriptomic activity in coastal marine sediment.</title>
        <authorList>
            <person name="Lindsay M."/>
            <person name="Orcutt B."/>
            <person name="Emerson D."/>
            <person name="Stepanauskas R."/>
            <person name="D'Angelo T."/>
        </authorList>
    </citation>
    <scope>NUCLEOTIDE SEQUENCE [LARGE SCALE GENOMIC DNA]</scope>
    <source>
        <strain evidence="3">SAG AM-311-K15</strain>
    </source>
</reference>
<dbReference type="PROSITE" id="PS50887">
    <property type="entry name" value="GGDEF"/>
    <property type="match status" value="1"/>
</dbReference>
<dbReference type="SMART" id="SM00267">
    <property type="entry name" value="GGDEF"/>
    <property type="match status" value="1"/>
</dbReference>
<dbReference type="SUPFAM" id="SSF55073">
    <property type="entry name" value="Nucleotide cyclase"/>
    <property type="match status" value="1"/>
</dbReference>
<feature type="transmembrane region" description="Helical" evidence="1">
    <location>
        <begin position="256"/>
        <end position="276"/>
    </location>
</feature>
<keyword evidence="1" id="KW-0472">Membrane</keyword>
<dbReference type="EMBL" id="JBHPBY010000238">
    <property type="protein sequence ID" value="MFC1851891.1"/>
    <property type="molecule type" value="Genomic_DNA"/>
</dbReference>
<proteinExistence type="predicted"/>
<dbReference type="Gene3D" id="3.30.70.270">
    <property type="match status" value="1"/>
</dbReference>
<keyword evidence="3" id="KW-0548">Nucleotidyltransferase</keyword>
<dbReference type="InterPro" id="IPR029787">
    <property type="entry name" value="Nucleotide_cyclase"/>
</dbReference>
<organism evidence="3 4">
    <name type="scientific">candidate division CSSED10-310 bacterium</name>
    <dbReference type="NCBI Taxonomy" id="2855610"/>
    <lineage>
        <taxon>Bacteria</taxon>
        <taxon>Bacteria division CSSED10-310</taxon>
    </lineage>
</organism>
<name>A0ABV6Z0B8_UNCC1</name>
<feature type="domain" description="GGDEF" evidence="2">
    <location>
        <begin position="573"/>
        <end position="725"/>
    </location>
</feature>
<feature type="transmembrane region" description="Helical" evidence="1">
    <location>
        <begin position="20"/>
        <end position="38"/>
    </location>
</feature>
<evidence type="ECO:0000256" key="1">
    <source>
        <dbReference type="SAM" id="Phobius"/>
    </source>
</evidence>
<dbReference type="InterPro" id="IPR003018">
    <property type="entry name" value="GAF"/>
</dbReference>
<gene>
    <name evidence="3" type="ORF">ACFL27_16995</name>
</gene>
<dbReference type="CDD" id="cd01949">
    <property type="entry name" value="GGDEF"/>
    <property type="match status" value="1"/>
</dbReference>
<feature type="transmembrane region" description="Helical" evidence="1">
    <location>
        <begin position="182"/>
        <end position="203"/>
    </location>
</feature>
<dbReference type="Pfam" id="PF00990">
    <property type="entry name" value="GGDEF"/>
    <property type="match status" value="1"/>
</dbReference>
<dbReference type="InterPro" id="IPR050469">
    <property type="entry name" value="Diguanylate_Cyclase"/>
</dbReference>
<evidence type="ECO:0000313" key="3">
    <source>
        <dbReference type="EMBL" id="MFC1851891.1"/>
    </source>
</evidence>
<dbReference type="NCBIfam" id="TIGR00254">
    <property type="entry name" value="GGDEF"/>
    <property type="match status" value="1"/>
</dbReference>
<accession>A0ABV6Z0B8</accession>
<evidence type="ECO:0000259" key="2">
    <source>
        <dbReference type="PROSITE" id="PS50887"/>
    </source>
</evidence>
<dbReference type="InterPro" id="IPR000160">
    <property type="entry name" value="GGDEF_dom"/>
</dbReference>
<dbReference type="SMART" id="SM00065">
    <property type="entry name" value="GAF"/>
    <property type="match status" value="1"/>
</dbReference>
<dbReference type="InterPro" id="IPR043128">
    <property type="entry name" value="Rev_trsase/Diguanyl_cyclase"/>
</dbReference>
<feature type="transmembrane region" description="Helical" evidence="1">
    <location>
        <begin position="152"/>
        <end position="170"/>
    </location>
</feature>
<dbReference type="GO" id="GO:0052621">
    <property type="term" value="F:diguanylate cyclase activity"/>
    <property type="evidence" value="ECO:0007669"/>
    <property type="project" value="UniProtKB-EC"/>
</dbReference>
<feature type="transmembrane region" description="Helical" evidence="1">
    <location>
        <begin position="78"/>
        <end position="100"/>
    </location>
</feature>